<dbReference type="SUPFAM" id="SSF54995">
    <property type="entry name" value="Ribosomal protein S6"/>
    <property type="match status" value="1"/>
</dbReference>
<keyword evidence="3" id="KW-0694">RNA-binding</keyword>
<dbReference type="Proteomes" id="UP000179219">
    <property type="component" value="Unassembled WGS sequence"/>
</dbReference>
<dbReference type="EMBL" id="MGFP01000042">
    <property type="protein sequence ID" value="OGM08640.1"/>
    <property type="molecule type" value="Genomic_DNA"/>
</dbReference>
<dbReference type="InterPro" id="IPR000529">
    <property type="entry name" value="Ribosomal_bS6"/>
</dbReference>
<dbReference type="CDD" id="cd00473">
    <property type="entry name" value="bS6"/>
    <property type="match status" value="1"/>
</dbReference>
<keyword evidence="3" id="KW-0699">rRNA-binding</keyword>
<sequence length="94" mass="10867">MNKYLLTLVLAEKTTPAKKKSIEDKIENILVSLKGKLIKSDEWGKIDLAYKIRKESAGFFIEIEIELEAKDTKGLKDKLKIESDIIRYLLVRKD</sequence>
<dbReference type="NCBIfam" id="TIGR00166">
    <property type="entry name" value="S6"/>
    <property type="match status" value="1"/>
</dbReference>
<keyword evidence="3 4" id="KW-0689">Ribosomal protein</keyword>
<dbReference type="Pfam" id="PF01250">
    <property type="entry name" value="Ribosomal_S6"/>
    <property type="match status" value="1"/>
</dbReference>
<dbReference type="GO" id="GO:0003735">
    <property type="term" value="F:structural constituent of ribosome"/>
    <property type="evidence" value="ECO:0007669"/>
    <property type="project" value="InterPro"/>
</dbReference>
<dbReference type="AlphaFoldDB" id="A0A1F7X0P7"/>
<dbReference type="InterPro" id="IPR020814">
    <property type="entry name" value="Ribosomal_S6_plastid/chlpt"/>
</dbReference>
<evidence type="ECO:0000256" key="1">
    <source>
        <dbReference type="ARBA" id="ARBA00009512"/>
    </source>
</evidence>
<dbReference type="GO" id="GO:0005840">
    <property type="term" value="C:ribosome"/>
    <property type="evidence" value="ECO:0007669"/>
    <property type="project" value="UniProtKB-KW"/>
</dbReference>
<comment type="function">
    <text evidence="3">Binds together with bS18 to 16S ribosomal RNA.</text>
</comment>
<dbReference type="InterPro" id="IPR035980">
    <property type="entry name" value="Ribosomal_bS6_sf"/>
</dbReference>
<dbReference type="PANTHER" id="PTHR21011">
    <property type="entry name" value="MITOCHONDRIAL 28S RIBOSOMAL PROTEIN S6"/>
    <property type="match status" value="1"/>
</dbReference>
<dbReference type="GO" id="GO:0005737">
    <property type="term" value="C:cytoplasm"/>
    <property type="evidence" value="ECO:0007669"/>
    <property type="project" value="UniProtKB-ARBA"/>
</dbReference>
<proteinExistence type="inferred from homology"/>
<evidence type="ECO:0000256" key="3">
    <source>
        <dbReference type="HAMAP-Rule" id="MF_00360"/>
    </source>
</evidence>
<evidence type="ECO:0000256" key="2">
    <source>
        <dbReference type="ARBA" id="ARBA00035294"/>
    </source>
</evidence>
<evidence type="ECO:0000313" key="4">
    <source>
        <dbReference type="EMBL" id="OGM08640.1"/>
    </source>
</evidence>
<dbReference type="PANTHER" id="PTHR21011:SF1">
    <property type="entry name" value="SMALL RIBOSOMAL SUBUNIT PROTEIN BS6M"/>
    <property type="match status" value="1"/>
</dbReference>
<dbReference type="GO" id="GO:0070181">
    <property type="term" value="F:small ribosomal subunit rRNA binding"/>
    <property type="evidence" value="ECO:0007669"/>
    <property type="project" value="TreeGrafter"/>
</dbReference>
<name>A0A1F7X0P7_9BACT</name>
<organism evidence="4 5">
    <name type="scientific">Candidatus Woesebacteria bacterium RBG_13_34_9</name>
    <dbReference type="NCBI Taxonomy" id="1802477"/>
    <lineage>
        <taxon>Bacteria</taxon>
        <taxon>Candidatus Woeseibacteriota</taxon>
    </lineage>
</organism>
<gene>
    <name evidence="3" type="primary">rpsF</name>
    <name evidence="4" type="ORF">A2159_03810</name>
</gene>
<protein>
    <recommendedName>
        <fullName evidence="2 3">Small ribosomal subunit protein bS6</fullName>
    </recommendedName>
</protein>
<comment type="caution">
    <text evidence="4">The sequence shown here is derived from an EMBL/GenBank/DDBJ whole genome shotgun (WGS) entry which is preliminary data.</text>
</comment>
<comment type="similarity">
    <text evidence="1 3">Belongs to the bacterial ribosomal protein bS6 family.</text>
</comment>
<dbReference type="GO" id="GO:0006412">
    <property type="term" value="P:translation"/>
    <property type="evidence" value="ECO:0007669"/>
    <property type="project" value="UniProtKB-UniRule"/>
</dbReference>
<evidence type="ECO:0000313" key="5">
    <source>
        <dbReference type="Proteomes" id="UP000179219"/>
    </source>
</evidence>
<dbReference type="GO" id="GO:1990904">
    <property type="term" value="C:ribonucleoprotein complex"/>
    <property type="evidence" value="ECO:0007669"/>
    <property type="project" value="UniProtKB-KW"/>
</dbReference>
<dbReference type="Gene3D" id="3.30.70.60">
    <property type="match status" value="1"/>
</dbReference>
<keyword evidence="3" id="KW-0687">Ribonucleoprotein</keyword>
<dbReference type="InterPro" id="IPR014717">
    <property type="entry name" value="Transl_elong_EF1B/ribsomal_bS6"/>
</dbReference>
<accession>A0A1F7X0P7</accession>
<dbReference type="HAMAP" id="MF_00360">
    <property type="entry name" value="Ribosomal_bS6"/>
    <property type="match status" value="1"/>
</dbReference>
<reference evidence="4 5" key="1">
    <citation type="journal article" date="2016" name="Nat. Commun.">
        <title>Thousands of microbial genomes shed light on interconnected biogeochemical processes in an aquifer system.</title>
        <authorList>
            <person name="Anantharaman K."/>
            <person name="Brown C.T."/>
            <person name="Hug L.A."/>
            <person name="Sharon I."/>
            <person name="Castelle C.J."/>
            <person name="Probst A.J."/>
            <person name="Thomas B.C."/>
            <person name="Singh A."/>
            <person name="Wilkins M.J."/>
            <person name="Karaoz U."/>
            <person name="Brodie E.L."/>
            <person name="Williams K.H."/>
            <person name="Hubbard S.S."/>
            <person name="Banfield J.F."/>
        </authorList>
    </citation>
    <scope>NUCLEOTIDE SEQUENCE [LARGE SCALE GENOMIC DNA]</scope>
</reference>